<dbReference type="EMBL" id="MN740594">
    <property type="protein sequence ID" value="QHS77998.1"/>
    <property type="molecule type" value="Genomic_DNA"/>
</dbReference>
<sequence length="44" mass="5190">MELTCESRFLITTCKKVYGNITEDFKNIILDRIKDNKAYYSVPD</sequence>
<accession>A0A6C0AE46</accession>
<reference evidence="1" key="1">
    <citation type="journal article" date="2020" name="Nature">
        <title>Giant virus diversity and host interactions through global metagenomics.</title>
        <authorList>
            <person name="Schulz F."/>
            <person name="Roux S."/>
            <person name="Paez-Espino D."/>
            <person name="Jungbluth S."/>
            <person name="Walsh D.A."/>
            <person name="Denef V.J."/>
            <person name="McMahon K.D."/>
            <person name="Konstantinidis K.T."/>
            <person name="Eloe-Fadrosh E.A."/>
            <person name="Kyrpides N.C."/>
            <person name="Woyke T."/>
        </authorList>
    </citation>
    <scope>NUCLEOTIDE SEQUENCE</scope>
    <source>
        <strain evidence="1">GVMAG-S-1021933-23</strain>
    </source>
</reference>
<name>A0A6C0AE46_9ZZZZ</name>
<dbReference type="AlphaFoldDB" id="A0A6C0AE46"/>
<organism evidence="1">
    <name type="scientific">viral metagenome</name>
    <dbReference type="NCBI Taxonomy" id="1070528"/>
    <lineage>
        <taxon>unclassified sequences</taxon>
        <taxon>metagenomes</taxon>
        <taxon>organismal metagenomes</taxon>
    </lineage>
</organism>
<protein>
    <submittedName>
        <fullName evidence="1">Uncharacterized protein</fullName>
    </submittedName>
</protein>
<proteinExistence type="predicted"/>
<evidence type="ECO:0000313" key="1">
    <source>
        <dbReference type="EMBL" id="QHS77998.1"/>
    </source>
</evidence>